<feature type="transmembrane region" description="Helical" evidence="1">
    <location>
        <begin position="17"/>
        <end position="33"/>
    </location>
</feature>
<dbReference type="Gene3D" id="2.30.30.40">
    <property type="entry name" value="SH3 Domains"/>
    <property type="match status" value="1"/>
</dbReference>
<gene>
    <name evidence="2" type="ORF">HELGO_WM44571</name>
</gene>
<keyword evidence="1" id="KW-1133">Transmembrane helix</keyword>
<organism evidence="2">
    <name type="scientific">uncultured Sulfurovum sp</name>
    <dbReference type="NCBI Taxonomy" id="269237"/>
    <lineage>
        <taxon>Bacteria</taxon>
        <taxon>Pseudomonadati</taxon>
        <taxon>Campylobacterota</taxon>
        <taxon>Epsilonproteobacteria</taxon>
        <taxon>Campylobacterales</taxon>
        <taxon>Sulfurovaceae</taxon>
        <taxon>Sulfurovum</taxon>
        <taxon>environmental samples</taxon>
    </lineage>
</organism>
<reference evidence="2" key="1">
    <citation type="submission" date="2020-01" db="EMBL/GenBank/DDBJ databases">
        <authorList>
            <person name="Meier V. D."/>
            <person name="Meier V D."/>
        </authorList>
    </citation>
    <scope>NUCLEOTIDE SEQUENCE</scope>
    <source>
        <strain evidence="2">HLG_WM_MAG_03</strain>
    </source>
</reference>
<keyword evidence="1" id="KW-0812">Transmembrane</keyword>
<dbReference type="AlphaFoldDB" id="A0A6S6TD27"/>
<feature type="transmembrane region" description="Helical" evidence="1">
    <location>
        <begin position="40"/>
        <end position="60"/>
    </location>
</feature>
<protein>
    <submittedName>
        <fullName evidence="2">Uncharacterized protein</fullName>
    </submittedName>
</protein>
<evidence type="ECO:0000313" key="2">
    <source>
        <dbReference type="EMBL" id="CAA6814429.1"/>
    </source>
</evidence>
<keyword evidence="1" id="KW-0472">Membrane</keyword>
<evidence type="ECO:0000256" key="1">
    <source>
        <dbReference type="SAM" id="Phobius"/>
    </source>
</evidence>
<proteinExistence type="predicted"/>
<name>A0A6S6TD27_9BACT</name>
<sequence>MFTNEQLPVIIEILRENGLIIAGVFSLAIFLIIKYKKIWVGILLFILILIFSAILVPTLHQNANTVDNPKNKNTCHFKLTGITSHLSVRTEAKDLGSMNEIEKIFPPKENICILRTAKEVHKNNKKYIWYEISYKNGKNIQINGWVFGDYITSKYGKYHLKKNIPNIKVYSNTTKFSQINILQSTEKKVLVINTKFDSKTQIKWYEIQHADDNGIEIKGWVLGNKLEKEPI</sequence>
<accession>A0A6S6TD27</accession>
<dbReference type="EMBL" id="CACVAR010000239">
    <property type="protein sequence ID" value="CAA6814429.1"/>
    <property type="molecule type" value="Genomic_DNA"/>
</dbReference>